<gene>
    <name evidence="2" type="ORF">GCM10023187_57660</name>
</gene>
<protein>
    <submittedName>
        <fullName evidence="2">Uncharacterized protein</fullName>
    </submittedName>
</protein>
<dbReference type="RefSeq" id="WP_345271617.1">
    <property type="nucleotide sequence ID" value="NZ_BAABHB010000030.1"/>
</dbReference>
<feature type="compositionally biased region" description="Polar residues" evidence="1">
    <location>
        <begin position="231"/>
        <end position="245"/>
    </location>
</feature>
<feature type="compositionally biased region" description="Basic and acidic residues" evidence="1">
    <location>
        <begin position="142"/>
        <end position="153"/>
    </location>
</feature>
<sequence length="368" mass="39163">MANSANLSDGAREANQVSADDADIMFGADQAETHMVKLVDGKLVSTMHTKDTVSDDQPRIRLGSDEERALDHSTDTDRPRNQQGTDTEPDPQGAEKKYENSAAALRAGGGIGDSRVVPNDPIAVAGITGNPAAGAEVNTGYRTDDADENRTNDRTSQQDSEATPTFAFTVQMMTPGYPNPSTPDPNQPVPPAPETPQPPTPPSPAPEIPTIPTTPSPNVPDINAGGIANAYETNMSASRDGSKATSMADGGIYSGLDAGPRTVDTQDISSQSDPNRNPEEGMTDHGRTGPSSRPYDEDETDTHSYQAAERPQETAQMMEQPREAMDESAVKAGQIKENTSPRDPSEVKSTDMLDVKYNDPEAARNDVI</sequence>
<feature type="compositionally biased region" description="Polar residues" evidence="1">
    <location>
        <begin position="263"/>
        <end position="275"/>
    </location>
</feature>
<evidence type="ECO:0000313" key="2">
    <source>
        <dbReference type="EMBL" id="GAA4421662.1"/>
    </source>
</evidence>
<comment type="caution">
    <text evidence="2">The sequence shown here is derived from an EMBL/GenBank/DDBJ whole genome shotgun (WGS) entry which is preliminary data.</text>
</comment>
<organism evidence="2 3">
    <name type="scientific">Nibrella viscosa</name>
    <dbReference type="NCBI Taxonomy" id="1084524"/>
    <lineage>
        <taxon>Bacteria</taxon>
        <taxon>Pseudomonadati</taxon>
        <taxon>Bacteroidota</taxon>
        <taxon>Cytophagia</taxon>
        <taxon>Cytophagales</taxon>
        <taxon>Spirosomataceae</taxon>
        <taxon>Nibrella</taxon>
    </lineage>
</organism>
<name>A0ABP8L3Y9_9BACT</name>
<feature type="compositionally biased region" description="Basic and acidic residues" evidence="1">
    <location>
        <begin position="320"/>
        <end position="329"/>
    </location>
</feature>
<reference evidence="3" key="1">
    <citation type="journal article" date="2019" name="Int. J. Syst. Evol. Microbiol.">
        <title>The Global Catalogue of Microorganisms (GCM) 10K type strain sequencing project: providing services to taxonomists for standard genome sequencing and annotation.</title>
        <authorList>
            <consortium name="The Broad Institute Genomics Platform"/>
            <consortium name="The Broad Institute Genome Sequencing Center for Infectious Disease"/>
            <person name="Wu L."/>
            <person name="Ma J."/>
        </authorList>
    </citation>
    <scope>NUCLEOTIDE SEQUENCE [LARGE SCALE GENOMIC DNA]</scope>
    <source>
        <strain evidence="3">JCM 17925</strain>
    </source>
</reference>
<feature type="region of interest" description="Disordered" evidence="1">
    <location>
        <begin position="1"/>
        <end position="21"/>
    </location>
</feature>
<feature type="compositionally biased region" description="Pro residues" evidence="1">
    <location>
        <begin position="177"/>
        <end position="218"/>
    </location>
</feature>
<proteinExistence type="predicted"/>
<evidence type="ECO:0000256" key="1">
    <source>
        <dbReference type="SAM" id="MobiDB-lite"/>
    </source>
</evidence>
<dbReference type="EMBL" id="BAABHB010000030">
    <property type="protein sequence ID" value="GAA4421662.1"/>
    <property type="molecule type" value="Genomic_DNA"/>
</dbReference>
<feature type="compositionally biased region" description="Basic and acidic residues" evidence="1">
    <location>
        <begin position="276"/>
        <end position="287"/>
    </location>
</feature>
<dbReference type="Proteomes" id="UP001500936">
    <property type="component" value="Unassembled WGS sequence"/>
</dbReference>
<evidence type="ECO:0000313" key="3">
    <source>
        <dbReference type="Proteomes" id="UP001500936"/>
    </source>
</evidence>
<accession>A0ABP8L3Y9</accession>
<feature type="compositionally biased region" description="Basic and acidic residues" evidence="1">
    <location>
        <begin position="339"/>
        <end position="368"/>
    </location>
</feature>
<feature type="region of interest" description="Disordered" evidence="1">
    <location>
        <begin position="48"/>
        <end position="368"/>
    </location>
</feature>
<keyword evidence="3" id="KW-1185">Reference proteome</keyword>
<feature type="compositionally biased region" description="Basic and acidic residues" evidence="1">
    <location>
        <begin position="48"/>
        <end position="80"/>
    </location>
</feature>
<feature type="compositionally biased region" description="Polar residues" evidence="1">
    <location>
        <begin position="154"/>
        <end position="172"/>
    </location>
</feature>